<gene>
    <name evidence="1" type="ORF">P3W85_29695</name>
</gene>
<name>A0ABT6AWT5_9BURK</name>
<keyword evidence="2" id="KW-1185">Reference proteome</keyword>
<evidence type="ECO:0000313" key="1">
    <source>
        <dbReference type="EMBL" id="MDF3837096.1"/>
    </source>
</evidence>
<sequence length="217" mass="23755">MTESAQKPLKAYEVYDGGDNWTIVFATNSASARREGAGEIGCEWGDVDHCRRKPELDQYAPGPVPPLALIAAGWRYECGHCGCRVDEDMEDVEPDPHFDASDVGAVAVGQMVYCSHSCTAMARAEKRSRKAAESALIELVETKFPRSTVTHVNVYGHRLTTDKGRCVACFTFPGGQHQATYKFGEGNVAWVSQCDAEAFRQLYRQPSDAAIAEGETL</sequence>
<protein>
    <recommendedName>
        <fullName evidence="3">Phage protein</fullName>
    </recommendedName>
</protein>
<evidence type="ECO:0000313" key="2">
    <source>
        <dbReference type="Proteomes" id="UP001216674"/>
    </source>
</evidence>
<comment type="caution">
    <text evidence="1">The sequence shown here is derived from an EMBL/GenBank/DDBJ whole genome shotgun (WGS) entry which is preliminary data.</text>
</comment>
<dbReference type="RefSeq" id="WP_276267385.1">
    <property type="nucleotide sequence ID" value="NZ_JARJLM010000484.1"/>
</dbReference>
<dbReference type="EMBL" id="JARJLM010000484">
    <property type="protein sequence ID" value="MDF3837096.1"/>
    <property type="molecule type" value="Genomic_DNA"/>
</dbReference>
<evidence type="ECO:0008006" key="3">
    <source>
        <dbReference type="Google" id="ProtNLM"/>
    </source>
</evidence>
<reference evidence="1 2" key="1">
    <citation type="submission" date="2023-03" db="EMBL/GenBank/DDBJ databases">
        <title>Draft assemblies of triclosan tolerant bacteria isolated from returned activated sludge.</title>
        <authorList>
            <person name="Van Hamelsveld S."/>
        </authorList>
    </citation>
    <scope>NUCLEOTIDE SEQUENCE [LARGE SCALE GENOMIC DNA]</scope>
    <source>
        <strain evidence="1 2">GW210010_S58</strain>
    </source>
</reference>
<accession>A0ABT6AWT5</accession>
<organism evidence="1 2">
    <name type="scientific">Cupriavidus basilensis</name>
    <dbReference type="NCBI Taxonomy" id="68895"/>
    <lineage>
        <taxon>Bacteria</taxon>
        <taxon>Pseudomonadati</taxon>
        <taxon>Pseudomonadota</taxon>
        <taxon>Betaproteobacteria</taxon>
        <taxon>Burkholderiales</taxon>
        <taxon>Burkholderiaceae</taxon>
        <taxon>Cupriavidus</taxon>
    </lineage>
</organism>
<dbReference type="Proteomes" id="UP001216674">
    <property type="component" value="Unassembled WGS sequence"/>
</dbReference>
<proteinExistence type="predicted"/>